<gene>
    <name evidence="11" type="ORF">SO802_022141</name>
</gene>
<evidence type="ECO:0000256" key="1">
    <source>
        <dbReference type="ARBA" id="ARBA00004123"/>
    </source>
</evidence>
<evidence type="ECO:0000256" key="7">
    <source>
        <dbReference type="ARBA" id="ARBA00023242"/>
    </source>
</evidence>
<evidence type="ECO:0000256" key="5">
    <source>
        <dbReference type="ARBA" id="ARBA00022917"/>
    </source>
</evidence>
<keyword evidence="4" id="KW-0067">ATP-binding</keyword>
<dbReference type="InterPro" id="IPR004154">
    <property type="entry name" value="Anticodon-bd"/>
</dbReference>
<evidence type="ECO:0000256" key="4">
    <source>
        <dbReference type="ARBA" id="ARBA00022840"/>
    </source>
</evidence>
<feature type="domain" description="Anticodon-binding" evidence="9">
    <location>
        <begin position="280"/>
        <end position="366"/>
    </location>
</feature>
<dbReference type="InterPro" id="IPR045864">
    <property type="entry name" value="aa-tRNA-synth_II/BPL/LPL"/>
</dbReference>
<dbReference type="CDD" id="cd12455">
    <property type="entry name" value="RRM_like_Smg4_UPF3"/>
    <property type="match status" value="1"/>
</dbReference>
<dbReference type="Gene3D" id="3.40.50.800">
    <property type="entry name" value="Anticodon-binding domain"/>
    <property type="match status" value="1"/>
</dbReference>
<dbReference type="Pfam" id="PF03129">
    <property type="entry name" value="HGTP_anticodon"/>
    <property type="match status" value="1"/>
</dbReference>
<dbReference type="GO" id="GO:0045727">
    <property type="term" value="P:positive regulation of translation"/>
    <property type="evidence" value="ECO:0007669"/>
    <property type="project" value="TreeGrafter"/>
</dbReference>
<proteinExistence type="inferred from homology"/>
<evidence type="ECO:0000256" key="2">
    <source>
        <dbReference type="ARBA" id="ARBA00005991"/>
    </source>
</evidence>
<dbReference type="FunFam" id="3.40.50.800:FF:000012">
    <property type="entry name" value="Histidine--tRNA ligase, cytoplasmic"/>
    <property type="match status" value="1"/>
</dbReference>
<protein>
    <recommendedName>
        <fullName evidence="13">Histidine--tRNA ligase</fullName>
    </recommendedName>
</protein>
<comment type="similarity">
    <text evidence="2">Belongs to the RENT3 family.</text>
</comment>
<dbReference type="GO" id="GO:0003729">
    <property type="term" value="F:mRNA binding"/>
    <property type="evidence" value="ECO:0007669"/>
    <property type="project" value="TreeGrafter"/>
</dbReference>
<dbReference type="AlphaFoldDB" id="A0AAW2CLQ3"/>
<organism evidence="11 12">
    <name type="scientific">Lithocarpus litseifolius</name>
    <dbReference type="NCBI Taxonomy" id="425828"/>
    <lineage>
        <taxon>Eukaryota</taxon>
        <taxon>Viridiplantae</taxon>
        <taxon>Streptophyta</taxon>
        <taxon>Embryophyta</taxon>
        <taxon>Tracheophyta</taxon>
        <taxon>Spermatophyta</taxon>
        <taxon>Magnoliopsida</taxon>
        <taxon>eudicotyledons</taxon>
        <taxon>Gunneridae</taxon>
        <taxon>Pentapetalae</taxon>
        <taxon>rosids</taxon>
        <taxon>fabids</taxon>
        <taxon>Fagales</taxon>
        <taxon>Fagaceae</taxon>
        <taxon>Lithocarpus</taxon>
    </lineage>
</organism>
<dbReference type="InterPro" id="IPR012677">
    <property type="entry name" value="Nucleotide-bd_a/b_plait_sf"/>
</dbReference>
<evidence type="ECO:0008006" key="13">
    <source>
        <dbReference type="Google" id="ProtNLM"/>
    </source>
</evidence>
<dbReference type="PANTHER" id="PTHR13112:SF5">
    <property type="entry name" value="REGULATOR OF NONSENSE TRANSCRIPTS UPF3"/>
    <property type="match status" value="1"/>
</dbReference>
<keyword evidence="7" id="KW-0539">Nucleus</keyword>
<feature type="domain" description="UPF3" evidence="10">
    <location>
        <begin position="84"/>
        <end position="187"/>
    </location>
</feature>
<comment type="subcellular location">
    <subcellularLocation>
        <location evidence="1">Nucleus</location>
    </subcellularLocation>
</comment>
<dbReference type="GO" id="GO:0006412">
    <property type="term" value="P:translation"/>
    <property type="evidence" value="ECO:0007669"/>
    <property type="project" value="UniProtKB-KW"/>
</dbReference>
<dbReference type="Gene3D" id="3.30.70.330">
    <property type="match status" value="1"/>
</dbReference>
<keyword evidence="3" id="KW-0547">Nucleotide-binding</keyword>
<dbReference type="EMBL" id="JAZDWU010000007">
    <property type="protein sequence ID" value="KAK9997455.1"/>
    <property type="molecule type" value="Genomic_DNA"/>
</dbReference>
<sequence>MTLMLHILNIAECCLLPRTHPRKEDDSVVVVWRDEGCDDSNLHHMTLIPGGMKAVHPGIILMTRVDCALKVFMLPLFFVTFFASLKNQRYSRAYIDFKRPEDVFEFAEFFDGHVFVNDKGAQYKVLVEYAPSQKAPKSTTKKDGREGTIYKDPDYLEFLKVIAKPAEHLPSAEIQLERKEAEQAGSQRHFGRRGAAQMMKDDGSVNISEGKSSRRGVSGHSTHEVGSIAAGGRYDNLIGMFGAKQVPAIGVSLGIERVFAIMEQLQKDQSQAPRATKTEVLVSILGDDLTQAAELVSELWNAKVKAEYFVNKRVMKHIDRARESRIPWMFIVGGREMNEGIVILKDIEAAKEDKIPRSSLVEELKTQLNP</sequence>
<reference evidence="11 12" key="1">
    <citation type="submission" date="2024-01" db="EMBL/GenBank/DDBJ databases">
        <title>A telomere-to-telomere, gap-free genome of sweet tea (Lithocarpus litseifolius).</title>
        <authorList>
            <person name="Zhou J."/>
        </authorList>
    </citation>
    <scope>NUCLEOTIDE SEQUENCE [LARGE SCALE GENOMIC DNA]</scope>
    <source>
        <strain evidence="11">Zhou-2022a</strain>
        <tissue evidence="11">Leaf</tissue>
    </source>
</reference>
<dbReference type="InterPro" id="IPR035979">
    <property type="entry name" value="RBD_domain_sf"/>
</dbReference>
<dbReference type="InterPro" id="IPR036621">
    <property type="entry name" value="Anticodon-bd_dom_sf"/>
</dbReference>
<dbReference type="GO" id="GO:0000184">
    <property type="term" value="P:nuclear-transcribed mRNA catabolic process, nonsense-mediated decay"/>
    <property type="evidence" value="ECO:0007669"/>
    <property type="project" value="UniProtKB-KW"/>
</dbReference>
<evidence type="ECO:0000256" key="6">
    <source>
        <dbReference type="ARBA" id="ARBA00023161"/>
    </source>
</evidence>
<dbReference type="SUPFAM" id="SSF54928">
    <property type="entry name" value="RNA-binding domain, RBD"/>
    <property type="match status" value="1"/>
</dbReference>
<dbReference type="GO" id="GO:0005730">
    <property type="term" value="C:nucleolus"/>
    <property type="evidence" value="ECO:0007669"/>
    <property type="project" value="TreeGrafter"/>
</dbReference>
<feature type="region of interest" description="Disordered" evidence="8">
    <location>
        <begin position="203"/>
        <end position="224"/>
    </location>
</feature>
<evidence type="ECO:0000259" key="9">
    <source>
        <dbReference type="Pfam" id="PF03129"/>
    </source>
</evidence>
<dbReference type="Proteomes" id="UP001459277">
    <property type="component" value="Unassembled WGS sequence"/>
</dbReference>
<keyword evidence="5" id="KW-0648">Protein biosynthesis</keyword>
<accession>A0AAW2CLQ3</accession>
<name>A0AAW2CLQ3_9ROSI</name>
<evidence type="ECO:0000313" key="11">
    <source>
        <dbReference type="EMBL" id="KAK9997455.1"/>
    </source>
</evidence>
<comment type="caution">
    <text evidence="11">The sequence shown here is derived from an EMBL/GenBank/DDBJ whole genome shotgun (WGS) entry which is preliminary data.</text>
</comment>
<evidence type="ECO:0000256" key="8">
    <source>
        <dbReference type="SAM" id="MobiDB-lite"/>
    </source>
</evidence>
<dbReference type="InterPro" id="IPR039722">
    <property type="entry name" value="Upf3"/>
</dbReference>
<dbReference type="Pfam" id="PF03467">
    <property type="entry name" value="Smg4_UPF3"/>
    <property type="match status" value="1"/>
</dbReference>
<dbReference type="PANTHER" id="PTHR13112">
    <property type="entry name" value="UPF3 REGULATOR OF NONSENSE TRANSCRIPTS-LIKE PROTEIN"/>
    <property type="match status" value="1"/>
</dbReference>
<dbReference type="Gene3D" id="3.30.930.10">
    <property type="entry name" value="Bira Bifunctional Protein, Domain 2"/>
    <property type="match status" value="1"/>
</dbReference>
<keyword evidence="12" id="KW-1185">Reference proteome</keyword>
<dbReference type="GO" id="GO:0005524">
    <property type="term" value="F:ATP binding"/>
    <property type="evidence" value="ECO:0007669"/>
    <property type="project" value="UniProtKB-KW"/>
</dbReference>
<evidence type="ECO:0000256" key="3">
    <source>
        <dbReference type="ARBA" id="ARBA00022741"/>
    </source>
</evidence>
<dbReference type="InterPro" id="IPR005120">
    <property type="entry name" value="UPF3_dom"/>
</dbReference>
<keyword evidence="6" id="KW-0866">Nonsense-mediated mRNA decay</keyword>
<evidence type="ECO:0000259" key="10">
    <source>
        <dbReference type="Pfam" id="PF03467"/>
    </source>
</evidence>
<dbReference type="SUPFAM" id="SSF55681">
    <property type="entry name" value="Class II aaRS and biotin synthetases"/>
    <property type="match status" value="1"/>
</dbReference>
<evidence type="ECO:0000313" key="12">
    <source>
        <dbReference type="Proteomes" id="UP001459277"/>
    </source>
</evidence>
<dbReference type="GO" id="GO:0005737">
    <property type="term" value="C:cytoplasm"/>
    <property type="evidence" value="ECO:0007669"/>
    <property type="project" value="TreeGrafter"/>
</dbReference>
<dbReference type="SUPFAM" id="SSF52954">
    <property type="entry name" value="Class II aaRS ABD-related"/>
    <property type="match status" value="1"/>
</dbReference>